<dbReference type="GO" id="GO:0005524">
    <property type="term" value="F:ATP binding"/>
    <property type="evidence" value="ECO:0007669"/>
    <property type="project" value="UniProtKB-KW"/>
</dbReference>
<dbReference type="PROSITE" id="PS50893">
    <property type="entry name" value="ABC_TRANSPORTER_2"/>
    <property type="match status" value="2"/>
</dbReference>
<dbReference type="Pfam" id="PF00005">
    <property type="entry name" value="ABC_tran"/>
    <property type="match status" value="2"/>
</dbReference>
<feature type="domain" description="ABC transporter" evidence="3">
    <location>
        <begin position="1"/>
        <end position="230"/>
    </location>
</feature>
<keyword evidence="1" id="KW-0547">Nucleotide-binding</keyword>
<dbReference type="EMBL" id="QWEZ01000001">
    <property type="protein sequence ID" value="RRJ85181.1"/>
    <property type="molecule type" value="Genomic_DNA"/>
</dbReference>
<keyword evidence="2 4" id="KW-0067">ATP-binding</keyword>
<dbReference type="Proteomes" id="UP000280792">
    <property type="component" value="Unassembled WGS sequence"/>
</dbReference>
<dbReference type="InterPro" id="IPR003439">
    <property type="entry name" value="ABC_transporter-like_ATP-bd"/>
</dbReference>
<protein>
    <submittedName>
        <fullName evidence="4">Molybdate ABC transporter ATP-binding protein ModF</fullName>
    </submittedName>
</protein>
<evidence type="ECO:0000313" key="4">
    <source>
        <dbReference type="EMBL" id="RRJ85181.1"/>
    </source>
</evidence>
<evidence type="ECO:0000256" key="2">
    <source>
        <dbReference type="ARBA" id="ARBA00022840"/>
    </source>
</evidence>
<sequence>MKLSQIHHPLSKTLALSIDDWTLNPTEQWALVGSNGSGKSLVGQLLSGDLKPARGSVSGRPPHVGYVSFEKQQALLEAERYKDDTDFLDRVDTGTPVRELVQQRVRDEARLNELANLLGMTEILDRGFRLLSTGETRKLLLAQALMEQPDLLVLDEPFDGLDQASHASVETLISRLMREGVMVVLLLNRFSELLPEVTHLAYVSQCQLLAQGPREALLEGGALETLHRFHQLPDTLPPRDPSQAVNPPPADQPLVKMNNIRVSYAEKTIIEGLDWQVDAGQHWAVRGPNGCGKTTLLSLVSGDHPQSYANDLRLFGIQRGSGESIWEIKQHIGLVSSNLQLNYRVPISALNMIISGFFDTIGVYTQPSDRQRELGREWLRLIHLEHHANTPIAQLSYGEQRMLLIARAMVKHPPLLILDEPCQGLDEINRQMVLALLNQIGQLGESTLLFVSHHDEDYPDCINHRLEFVPRGDGGFSYRQP</sequence>
<proteinExistence type="predicted"/>
<dbReference type="SMART" id="SM00382">
    <property type="entry name" value="AAA"/>
    <property type="match status" value="2"/>
</dbReference>
<dbReference type="PROSITE" id="PS00211">
    <property type="entry name" value="ABC_TRANSPORTER_1"/>
    <property type="match status" value="1"/>
</dbReference>
<dbReference type="NCBIfam" id="NF008186">
    <property type="entry name" value="PRK10938.1"/>
    <property type="match status" value="1"/>
</dbReference>
<dbReference type="FunFam" id="3.40.50.300:FF:000866">
    <property type="entry name" value="Molybdate ABC transporter ATP-binding protein ModF"/>
    <property type="match status" value="1"/>
</dbReference>
<dbReference type="AlphaFoldDB" id="A0A3P3VQV8"/>
<dbReference type="InterPro" id="IPR050334">
    <property type="entry name" value="Molybdenum_import_ModC"/>
</dbReference>
<name>A0A3P3VQV8_9GAMM</name>
<feature type="domain" description="ABC transporter" evidence="3">
    <location>
        <begin position="255"/>
        <end position="481"/>
    </location>
</feature>
<evidence type="ECO:0000313" key="5">
    <source>
        <dbReference type="Proteomes" id="UP000280792"/>
    </source>
</evidence>
<dbReference type="Gene3D" id="3.40.50.300">
    <property type="entry name" value="P-loop containing nucleotide triphosphate hydrolases"/>
    <property type="match status" value="2"/>
</dbReference>
<organism evidence="4 5">
    <name type="scientific">Aestuariirhabdus litorea</name>
    <dbReference type="NCBI Taxonomy" id="2528527"/>
    <lineage>
        <taxon>Bacteria</taxon>
        <taxon>Pseudomonadati</taxon>
        <taxon>Pseudomonadota</taxon>
        <taxon>Gammaproteobacteria</taxon>
        <taxon>Oceanospirillales</taxon>
        <taxon>Aestuariirhabdaceae</taxon>
        <taxon>Aestuariirhabdus</taxon>
    </lineage>
</organism>
<dbReference type="GO" id="GO:0016887">
    <property type="term" value="F:ATP hydrolysis activity"/>
    <property type="evidence" value="ECO:0007669"/>
    <property type="project" value="InterPro"/>
</dbReference>
<gene>
    <name evidence="4" type="primary">modF</name>
    <name evidence="4" type="ORF">D0544_08980</name>
</gene>
<accession>A0A3P3VQV8</accession>
<reference evidence="4 5" key="1">
    <citation type="submission" date="2018-08" db="EMBL/GenBank/DDBJ databases">
        <authorList>
            <person name="Khan S.A."/>
        </authorList>
    </citation>
    <scope>NUCLEOTIDE SEQUENCE [LARGE SCALE GENOMIC DNA]</scope>
    <source>
        <strain evidence="4 5">GTF-13</strain>
    </source>
</reference>
<dbReference type="InterPro" id="IPR003593">
    <property type="entry name" value="AAA+_ATPase"/>
</dbReference>
<dbReference type="RefSeq" id="WP_125015607.1">
    <property type="nucleotide sequence ID" value="NZ_QWEZ01000001.1"/>
</dbReference>
<reference evidence="4 5" key="2">
    <citation type="submission" date="2018-12" db="EMBL/GenBank/DDBJ databases">
        <title>Simiduia agarivorans gen. nov., sp. nov., a marine, agarolytic bacterium isolated from shallow coastal water from Keelung, Taiwan.</title>
        <authorList>
            <person name="Shieh W.Y."/>
        </authorList>
    </citation>
    <scope>NUCLEOTIDE SEQUENCE [LARGE SCALE GENOMIC DNA]</scope>
    <source>
        <strain evidence="4 5">GTF-13</strain>
    </source>
</reference>
<dbReference type="PANTHER" id="PTHR43514">
    <property type="entry name" value="ABC TRANSPORTER I FAMILY MEMBER 10"/>
    <property type="match status" value="1"/>
</dbReference>
<dbReference type="SUPFAM" id="SSF52540">
    <property type="entry name" value="P-loop containing nucleoside triphosphate hydrolases"/>
    <property type="match status" value="2"/>
</dbReference>
<dbReference type="InterPro" id="IPR017871">
    <property type="entry name" value="ABC_transporter-like_CS"/>
</dbReference>
<evidence type="ECO:0000256" key="1">
    <source>
        <dbReference type="ARBA" id="ARBA00022741"/>
    </source>
</evidence>
<comment type="caution">
    <text evidence="4">The sequence shown here is derived from an EMBL/GenBank/DDBJ whole genome shotgun (WGS) entry which is preliminary data.</text>
</comment>
<evidence type="ECO:0000259" key="3">
    <source>
        <dbReference type="PROSITE" id="PS50893"/>
    </source>
</evidence>
<keyword evidence="5" id="KW-1185">Reference proteome</keyword>
<dbReference type="PANTHER" id="PTHR43514:SF4">
    <property type="entry name" value="ABC TRANSPORTER I FAMILY MEMBER 10"/>
    <property type="match status" value="1"/>
</dbReference>
<dbReference type="InterPro" id="IPR027417">
    <property type="entry name" value="P-loop_NTPase"/>
</dbReference>